<dbReference type="Pfam" id="PF20060">
    <property type="entry name" value="DUF6459"/>
    <property type="match status" value="1"/>
</dbReference>
<evidence type="ECO:0000256" key="1">
    <source>
        <dbReference type="SAM" id="MobiDB-lite"/>
    </source>
</evidence>
<feature type="compositionally biased region" description="Polar residues" evidence="1">
    <location>
        <begin position="1"/>
        <end position="11"/>
    </location>
</feature>
<evidence type="ECO:0000313" key="2">
    <source>
        <dbReference type="EMBL" id="GAA4113302.1"/>
    </source>
</evidence>
<dbReference type="EMBL" id="BAAAZH010000008">
    <property type="protein sequence ID" value="GAA4113302.1"/>
    <property type="molecule type" value="Genomic_DNA"/>
</dbReference>
<organism evidence="2 3">
    <name type="scientific">Nocardioides fonticola</name>
    <dbReference type="NCBI Taxonomy" id="450363"/>
    <lineage>
        <taxon>Bacteria</taxon>
        <taxon>Bacillati</taxon>
        <taxon>Actinomycetota</taxon>
        <taxon>Actinomycetes</taxon>
        <taxon>Propionibacteriales</taxon>
        <taxon>Nocardioidaceae</taxon>
        <taxon>Nocardioides</taxon>
    </lineage>
</organism>
<dbReference type="RefSeq" id="WP_344732189.1">
    <property type="nucleotide sequence ID" value="NZ_BAAAZH010000008.1"/>
</dbReference>
<gene>
    <name evidence="2" type="ORF">GCM10022215_10420</name>
</gene>
<reference evidence="3" key="1">
    <citation type="journal article" date="2019" name="Int. J. Syst. Evol. Microbiol.">
        <title>The Global Catalogue of Microorganisms (GCM) 10K type strain sequencing project: providing services to taxonomists for standard genome sequencing and annotation.</title>
        <authorList>
            <consortium name="The Broad Institute Genomics Platform"/>
            <consortium name="The Broad Institute Genome Sequencing Center for Infectious Disease"/>
            <person name="Wu L."/>
            <person name="Ma J."/>
        </authorList>
    </citation>
    <scope>NUCLEOTIDE SEQUENCE [LARGE SCALE GENOMIC DNA]</scope>
    <source>
        <strain evidence="3">JCM 16703</strain>
    </source>
</reference>
<feature type="compositionally biased region" description="Low complexity" evidence="1">
    <location>
        <begin position="13"/>
        <end position="23"/>
    </location>
</feature>
<name>A0ABP7XE87_9ACTN</name>
<evidence type="ECO:0000313" key="3">
    <source>
        <dbReference type="Proteomes" id="UP001501495"/>
    </source>
</evidence>
<protein>
    <submittedName>
        <fullName evidence="2">Uncharacterized protein</fullName>
    </submittedName>
</protein>
<comment type="caution">
    <text evidence="2">The sequence shown here is derived from an EMBL/GenBank/DDBJ whole genome shotgun (WGS) entry which is preliminary data.</text>
</comment>
<dbReference type="InterPro" id="IPR045596">
    <property type="entry name" value="DUF6459"/>
</dbReference>
<keyword evidence="3" id="KW-1185">Reference proteome</keyword>
<proteinExistence type="predicted"/>
<accession>A0ABP7XE87</accession>
<dbReference type="Proteomes" id="UP001501495">
    <property type="component" value="Unassembled WGS sequence"/>
</dbReference>
<feature type="region of interest" description="Disordered" evidence="1">
    <location>
        <begin position="1"/>
        <end position="23"/>
    </location>
</feature>
<sequence>MTTRQQFARTGTRTDAPTDPTVVPTTAPDRTAGGRVVALRRPVPFAPVQGTLALDLGIEESLRTELVDARPAPVITLTDLEGGEAMRRLQRDGERWARRYLQAAVEIAGGARPSSQLLRWTTREVHADLDRRGQLVARAAGRHPGEHGRAALAPTIMSLHPHTVRRGVLEVAARVRYGERCRAVAARFELRQERWVCTALEFA</sequence>